<organism evidence="3 4">
    <name type="scientific">Sporocytophaga myxococcoides</name>
    <dbReference type="NCBI Taxonomy" id="153721"/>
    <lineage>
        <taxon>Bacteria</taxon>
        <taxon>Pseudomonadati</taxon>
        <taxon>Bacteroidota</taxon>
        <taxon>Cytophagia</taxon>
        <taxon>Cytophagales</taxon>
        <taxon>Cytophagaceae</taxon>
        <taxon>Sporocytophaga</taxon>
    </lineage>
</organism>
<accession>A0A098LC07</accession>
<proteinExistence type="predicted"/>
<feature type="chain" id="PRO_5001937041" description="Lipocalin-like domain-containing protein" evidence="1">
    <location>
        <begin position="24"/>
        <end position="126"/>
    </location>
</feature>
<dbReference type="EMBL" id="BBLT01000003">
    <property type="protein sequence ID" value="GAL84471.1"/>
    <property type="molecule type" value="Genomic_DNA"/>
</dbReference>
<keyword evidence="4" id="KW-1185">Reference proteome</keyword>
<feature type="signal peptide" evidence="1">
    <location>
        <begin position="1"/>
        <end position="23"/>
    </location>
</feature>
<evidence type="ECO:0000256" key="1">
    <source>
        <dbReference type="SAM" id="SignalP"/>
    </source>
</evidence>
<sequence length="126" mass="14003">MKTTLLKRFAALIVLTILVTACAKEKKEMIAKDWKATELVLGGTTVSPDAIGGVYYSFTNDGKFEYTEAGQTQDGTWEINDNTITLHYNEGGKTVEKQIKDISEEKLTFEGEEHGMLRAVTLVPKK</sequence>
<reference evidence="3 4" key="1">
    <citation type="submission" date="2014-09" db="EMBL/GenBank/DDBJ databases">
        <title>Sporocytophaga myxococcoides PG-01 genome sequencing.</title>
        <authorList>
            <person name="Liu L."/>
            <person name="Gao P.J."/>
            <person name="Chen G.J."/>
            <person name="Wang L.S."/>
        </authorList>
    </citation>
    <scope>NUCLEOTIDE SEQUENCE [LARGE SCALE GENOMIC DNA]</scope>
    <source>
        <strain evidence="3 4">PG-01</strain>
    </source>
</reference>
<evidence type="ECO:0000313" key="4">
    <source>
        <dbReference type="Proteomes" id="UP000030185"/>
    </source>
</evidence>
<dbReference type="RefSeq" id="WP_045461468.1">
    <property type="nucleotide sequence ID" value="NZ_BBLT01000003.1"/>
</dbReference>
<keyword evidence="1" id="KW-0732">Signal</keyword>
<name>A0A098LC07_9BACT</name>
<feature type="domain" description="Lipocalin-like" evidence="2">
    <location>
        <begin position="31"/>
        <end position="109"/>
    </location>
</feature>
<dbReference type="Proteomes" id="UP000030185">
    <property type="component" value="Unassembled WGS sequence"/>
</dbReference>
<comment type="caution">
    <text evidence="3">The sequence shown here is derived from an EMBL/GenBank/DDBJ whole genome shotgun (WGS) entry which is preliminary data.</text>
</comment>
<protein>
    <recommendedName>
        <fullName evidence="2">Lipocalin-like domain-containing protein</fullName>
    </recommendedName>
</protein>
<dbReference type="InterPro" id="IPR024311">
    <property type="entry name" value="Lipocalin-like"/>
</dbReference>
<dbReference type="OrthoDB" id="9830984at2"/>
<dbReference type="PROSITE" id="PS51257">
    <property type="entry name" value="PROKAR_LIPOPROTEIN"/>
    <property type="match status" value="1"/>
</dbReference>
<dbReference type="AlphaFoldDB" id="A0A098LC07"/>
<dbReference type="Pfam" id="PF13648">
    <property type="entry name" value="Lipocalin_4"/>
    <property type="match status" value="1"/>
</dbReference>
<evidence type="ECO:0000313" key="3">
    <source>
        <dbReference type="EMBL" id="GAL84471.1"/>
    </source>
</evidence>
<gene>
    <name evidence="3" type="ORF">MYP_1699</name>
</gene>
<evidence type="ECO:0000259" key="2">
    <source>
        <dbReference type="Pfam" id="PF13648"/>
    </source>
</evidence>